<evidence type="ECO:0000256" key="9">
    <source>
        <dbReference type="PIRSR" id="PIRSR000077-4"/>
    </source>
</evidence>
<dbReference type="Gene3D" id="3.40.30.10">
    <property type="entry name" value="Glutaredoxin"/>
    <property type="match status" value="1"/>
</dbReference>
<dbReference type="InterPro" id="IPR005746">
    <property type="entry name" value="Thioredoxin"/>
</dbReference>
<feature type="domain" description="Thioredoxin" evidence="10">
    <location>
        <begin position="1"/>
        <end position="108"/>
    </location>
</feature>
<dbReference type="GO" id="GO:0005829">
    <property type="term" value="C:cytosol"/>
    <property type="evidence" value="ECO:0007669"/>
    <property type="project" value="TreeGrafter"/>
</dbReference>
<evidence type="ECO:0000256" key="1">
    <source>
        <dbReference type="ARBA" id="ARBA00008987"/>
    </source>
</evidence>
<evidence type="ECO:0000256" key="3">
    <source>
        <dbReference type="ARBA" id="ARBA00022982"/>
    </source>
</evidence>
<evidence type="ECO:0000313" key="11">
    <source>
        <dbReference type="EMBL" id="SUO95754.1"/>
    </source>
</evidence>
<dbReference type="Pfam" id="PF00085">
    <property type="entry name" value="Thioredoxin"/>
    <property type="match status" value="1"/>
</dbReference>
<dbReference type="AlphaFoldDB" id="A0A380MUA0"/>
<feature type="site" description="Contributes to redox potential value" evidence="8">
    <location>
        <position position="33"/>
    </location>
</feature>
<dbReference type="OrthoDB" id="9790390at2"/>
<evidence type="ECO:0000256" key="6">
    <source>
        <dbReference type="NCBIfam" id="TIGR01068"/>
    </source>
</evidence>
<keyword evidence="12" id="KW-1185">Reference proteome</keyword>
<evidence type="ECO:0000256" key="4">
    <source>
        <dbReference type="ARBA" id="ARBA00023157"/>
    </source>
</evidence>
<dbReference type="Proteomes" id="UP000254601">
    <property type="component" value="Unassembled WGS sequence"/>
</dbReference>
<proteinExistence type="inferred from homology"/>
<dbReference type="GO" id="GO:0045454">
    <property type="term" value="P:cell redox homeostasis"/>
    <property type="evidence" value="ECO:0007669"/>
    <property type="project" value="TreeGrafter"/>
</dbReference>
<evidence type="ECO:0000256" key="7">
    <source>
        <dbReference type="PIRNR" id="PIRNR000077"/>
    </source>
</evidence>
<dbReference type="GO" id="GO:0015035">
    <property type="term" value="F:protein-disulfide reductase activity"/>
    <property type="evidence" value="ECO:0007669"/>
    <property type="project" value="UniProtKB-UniRule"/>
</dbReference>
<dbReference type="InterPro" id="IPR036249">
    <property type="entry name" value="Thioredoxin-like_sf"/>
</dbReference>
<feature type="active site" description="Nucleophile" evidence="8">
    <location>
        <position position="35"/>
    </location>
</feature>
<dbReference type="NCBIfam" id="TIGR01068">
    <property type="entry name" value="thioredoxin"/>
    <property type="match status" value="1"/>
</dbReference>
<dbReference type="PROSITE" id="PS51352">
    <property type="entry name" value="THIOREDOXIN_2"/>
    <property type="match status" value="1"/>
</dbReference>
<dbReference type="PANTHER" id="PTHR45663:SF11">
    <property type="entry name" value="GEO12009P1"/>
    <property type="match status" value="1"/>
</dbReference>
<comment type="similarity">
    <text evidence="1 7">Belongs to the thioredoxin family.</text>
</comment>
<dbReference type="RefSeq" id="WP_072577356.1">
    <property type="nucleotide sequence ID" value="NZ_LWHB01000162.1"/>
</dbReference>
<evidence type="ECO:0000256" key="8">
    <source>
        <dbReference type="PIRSR" id="PIRSR000077-1"/>
    </source>
</evidence>
<organism evidence="11 12">
    <name type="scientific">Suttonella ornithocola</name>
    <dbReference type="NCBI Taxonomy" id="279832"/>
    <lineage>
        <taxon>Bacteria</taxon>
        <taxon>Pseudomonadati</taxon>
        <taxon>Pseudomonadota</taxon>
        <taxon>Gammaproteobacteria</taxon>
        <taxon>Cardiobacteriales</taxon>
        <taxon>Cardiobacteriaceae</taxon>
        <taxon>Suttonella</taxon>
    </lineage>
</organism>
<dbReference type="PROSITE" id="PS00194">
    <property type="entry name" value="THIOREDOXIN_1"/>
    <property type="match status" value="1"/>
</dbReference>
<dbReference type="FunFam" id="3.40.30.10:FF:000001">
    <property type="entry name" value="Thioredoxin"/>
    <property type="match status" value="1"/>
</dbReference>
<feature type="site" description="Deprotonates C-terminal active site Cys" evidence="8">
    <location>
        <position position="26"/>
    </location>
</feature>
<feature type="disulfide bond" description="Redox-active" evidence="9">
    <location>
        <begin position="32"/>
        <end position="35"/>
    </location>
</feature>
<evidence type="ECO:0000256" key="2">
    <source>
        <dbReference type="ARBA" id="ARBA00022448"/>
    </source>
</evidence>
<keyword evidence="3" id="KW-0249">Electron transport</keyword>
<dbReference type="PRINTS" id="PR00421">
    <property type="entry name" value="THIOREDOXIN"/>
</dbReference>
<feature type="site" description="Contributes to redox potential value" evidence="8">
    <location>
        <position position="34"/>
    </location>
</feature>
<dbReference type="InterPro" id="IPR013766">
    <property type="entry name" value="Thioredoxin_domain"/>
</dbReference>
<dbReference type="PANTHER" id="PTHR45663">
    <property type="entry name" value="GEO12009P1"/>
    <property type="match status" value="1"/>
</dbReference>
<dbReference type="PIRSF" id="PIRSF000077">
    <property type="entry name" value="Thioredoxin"/>
    <property type="match status" value="1"/>
</dbReference>
<dbReference type="SUPFAM" id="SSF52833">
    <property type="entry name" value="Thioredoxin-like"/>
    <property type="match status" value="1"/>
</dbReference>
<sequence length="108" mass="11744">MSKPFAVDEAEFQSKVLASDKPVIVDFWAEWCGPCRAIAPILEELGAELGDKVAIAKVNIDENNDIAAQYGIRSIPTLMLFKGGQHVDTVIGLASKSQIMSFLEPHLS</sequence>
<protein>
    <recommendedName>
        <fullName evidence="6 7">Thioredoxin</fullName>
    </recommendedName>
</protein>
<dbReference type="EMBL" id="UHIC01000001">
    <property type="protein sequence ID" value="SUO95754.1"/>
    <property type="molecule type" value="Genomic_DNA"/>
</dbReference>
<keyword evidence="4 9" id="KW-1015">Disulfide bond</keyword>
<keyword evidence="5 9" id="KW-0676">Redox-active center</keyword>
<evidence type="ECO:0000259" key="10">
    <source>
        <dbReference type="PROSITE" id="PS51352"/>
    </source>
</evidence>
<keyword evidence="2" id="KW-0813">Transport</keyword>
<feature type="active site" description="Nucleophile" evidence="8">
    <location>
        <position position="32"/>
    </location>
</feature>
<name>A0A380MUA0_9GAMM</name>
<evidence type="ECO:0000256" key="5">
    <source>
        <dbReference type="ARBA" id="ARBA00023284"/>
    </source>
</evidence>
<accession>A0A380MUA0</accession>
<dbReference type="InterPro" id="IPR017937">
    <property type="entry name" value="Thioredoxin_CS"/>
</dbReference>
<evidence type="ECO:0000313" key="12">
    <source>
        <dbReference type="Proteomes" id="UP000254601"/>
    </source>
</evidence>
<gene>
    <name evidence="11" type="primary">trxA</name>
    <name evidence="11" type="ORF">NCTC13337_01568</name>
</gene>
<dbReference type="CDD" id="cd02947">
    <property type="entry name" value="TRX_family"/>
    <property type="match status" value="1"/>
</dbReference>
<reference evidence="11 12" key="1">
    <citation type="submission" date="2018-06" db="EMBL/GenBank/DDBJ databases">
        <authorList>
            <consortium name="Pathogen Informatics"/>
            <person name="Doyle S."/>
        </authorList>
    </citation>
    <scope>NUCLEOTIDE SEQUENCE [LARGE SCALE GENOMIC DNA]</scope>
    <source>
        <strain evidence="11 12">NCTC13337</strain>
    </source>
</reference>